<dbReference type="Proteomes" id="UP001396334">
    <property type="component" value="Unassembled WGS sequence"/>
</dbReference>
<proteinExistence type="predicted"/>
<protein>
    <recommendedName>
        <fullName evidence="3">FKBP-type peptidyl-prolyl cis-trans isomerase family protein</fullName>
    </recommendedName>
</protein>
<sequence>MGSKGQSHNKFMRFITVPLKALGKARDLYVRSMTSCASSVSYAHASAGQYSGLPRSFSVSSAASNDNDDLKELIRAASVRSLGHRNEVEMLFQQQQQQQQSRAQIGSKRLPKSCSVAMGRIDEENPCEFEDNEAVVVEKKRDLLYPRSKSYAVAKRSPSFDSY</sequence>
<dbReference type="InterPro" id="IPR016972">
    <property type="entry name" value="UCP031279"/>
</dbReference>
<evidence type="ECO:0008006" key="3">
    <source>
        <dbReference type="Google" id="ProtNLM"/>
    </source>
</evidence>
<dbReference type="PANTHER" id="PTHR33526:SF13">
    <property type="entry name" value="TYROSINE-PROTEIN PHOSPHATASE 3-LIKE"/>
    <property type="match status" value="1"/>
</dbReference>
<evidence type="ECO:0000313" key="1">
    <source>
        <dbReference type="EMBL" id="KAK9023407.1"/>
    </source>
</evidence>
<dbReference type="PIRSF" id="PIRSF031279">
    <property type="entry name" value="UCP031279"/>
    <property type="match status" value="1"/>
</dbReference>
<gene>
    <name evidence="1" type="ORF">V6N11_003627</name>
</gene>
<organism evidence="1 2">
    <name type="scientific">Hibiscus sabdariffa</name>
    <name type="common">roselle</name>
    <dbReference type="NCBI Taxonomy" id="183260"/>
    <lineage>
        <taxon>Eukaryota</taxon>
        <taxon>Viridiplantae</taxon>
        <taxon>Streptophyta</taxon>
        <taxon>Embryophyta</taxon>
        <taxon>Tracheophyta</taxon>
        <taxon>Spermatophyta</taxon>
        <taxon>Magnoliopsida</taxon>
        <taxon>eudicotyledons</taxon>
        <taxon>Gunneridae</taxon>
        <taxon>Pentapetalae</taxon>
        <taxon>rosids</taxon>
        <taxon>malvids</taxon>
        <taxon>Malvales</taxon>
        <taxon>Malvaceae</taxon>
        <taxon>Malvoideae</taxon>
        <taxon>Hibiscus</taxon>
    </lineage>
</organism>
<reference evidence="1 2" key="1">
    <citation type="journal article" date="2024" name="G3 (Bethesda)">
        <title>Genome assembly of Hibiscus sabdariffa L. provides insights into metabolisms of medicinal natural products.</title>
        <authorList>
            <person name="Kim T."/>
        </authorList>
    </citation>
    <scope>NUCLEOTIDE SEQUENCE [LARGE SCALE GENOMIC DNA]</scope>
    <source>
        <strain evidence="1">TK-2024</strain>
        <tissue evidence="1">Old leaves</tissue>
    </source>
</reference>
<dbReference type="PANTHER" id="PTHR33526">
    <property type="entry name" value="OS07G0123800 PROTEIN"/>
    <property type="match status" value="1"/>
</dbReference>
<evidence type="ECO:0000313" key="2">
    <source>
        <dbReference type="Proteomes" id="UP001396334"/>
    </source>
</evidence>
<accession>A0ABR2SER5</accession>
<name>A0ABR2SER5_9ROSI</name>
<dbReference type="EMBL" id="JBBPBN010000015">
    <property type="protein sequence ID" value="KAK9023407.1"/>
    <property type="molecule type" value="Genomic_DNA"/>
</dbReference>
<comment type="caution">
    <text evidence="1">The sequence shown here is derived from an EMBL/GenBank/DDBJ whole genome shotgun (WGS) entry which is preliminary data.</text>
</comment>
<keyword evidence="2" id="KW-1185">Reference proteome</keyword>